<evidence type="ECO:0000256" key="1">
    <source>
        <dbReference type="SAM" id="MobiDB-lite"/>
    </source>
</evidence>
<dbReference type="AlphaFoldDB" id="A0A8K0JAF1"/>
<feature type="compositionally biased region" description="Acidic residues" evidence="1">
    <location>
        <begin position="155"/>
        <end position="166"/>
    </location>
</feature>
<evidence type="ECO:0000259" key="2">
    <source>
        <dbReference type="PROSITE" id="PS50006"/>
    </source>
</evidence>
<dbReference type="OrthoDB" id="4096268at2759"/>
<dbReference type="InterPro" id="IPR008984">
    <property type="entry name" value="SMAD_FHA_dom_sf"/>
</dbReference>
<feature type="compositionally biased region" description="Acidic residues" evidence="1">
    <location>
        <begin position="323"/>
        <end position="334"/>
    </location>
</feature>
<dbReference type="GO" id="GO:0005737">
    <property type="term" value="C:cytoplasm"/>
    <property type="evidence" value="ECO:0007669"/>
    <property type="project" value="TreeGrafter"/>
</dbReference>
<dbReference type="SMART" id="SM00240">
    <property type="entry name" value="FHA"/>
    <property type="match status" value="1"/>
</dbReference>
<dbReference type="PROSITE" id="PS50006">
    <property type="entry name" value="FHA_DOMAIN"/>
    <property type="match status" value="1"/>
</dbReference>
<name>A0A8K0JAF1_9HYPO</name>
<feature type="compositionally biased region" description="Basic and acidic residues" evidence="1">
    <location>
        <begin position="222"/>
        <end position="231"/>
    </location>
</feature>
<reference evidence="3" key="1">
    <citation type="journal article" date="2020" name="bioRxiv">
        <title>Whole genome comparisons of ergot fungi reveals the divergence and evolution of species within the genus Claviceps are the result of varying mechanisms driving genome evolution and host range expansion.</title>
        <authorList>
            <person name="Wyka S.A."/>
            <person name="Mondo S.J."/>
            <person name="Liu M."/>
            <person name="Dettman J."/>
            <person name="Nalam V."/>
            <person name="Broders K.D."/>
        </authorList>
    </citation>
    <scope>NUCLEOTIDE SEQUENCE</scope>
    <source>
        <strain evidence="3">CCC 489</strain>
    </source>
</reference>
<dbReference type="SUPFAM" id="SSF49879">
    <property type="entry name" value="SMAD/FHA domain"/>
    <property type="match status" value="1"/>
</dbReference>
<organism evidence="3 4">
    <name type="scientific">Claviceps africana</name>
    <dbReference type="NCBI Taxonomy" id="83212"/>
    <lineage>
        <taxon>Eukaryota</taxon>
        <taxon>Fungi</taxon>
        <taxon>Dikarya</taxon>
        <taxon>Ascomycota</taxon>
        <taxon>Pezizomycotina</taxon>
        <taxon>Sordariomycetes</taxon>
        <taxon>Hypocreomycetidae</taxon>
        <taxon>Hypocreales</taxon>
        <taxon>Clavicipitaceae</taxon>
        <taxon>Claviceps</taxon>
    </lineage>
</organism>
<feature type="compositionally biased region" description="Polar residues" evidence="1">
    <location>
        <begin position="437"/>
        <end position="456"/>
    </location>
</feature>
<proteinExistence type="predicted"/>
<feature type="region of interest" description="Disordered" evidence="1">
    <location>
        <begin position="427"/>
        <end position="460"/>
    </location>
</feature>
<dbReference type="PANTHER" id="PTHR15715:SF37">
    <property type="entry name" value="LD47843P"/>
    <property type="match status" value="1"/>
</dbReference>
<gene>
    <name evidence="3" type="ORF">E4U42_000325</name>
</gene>
<evidence type="ECO:0000313" key="4">
    <source>
        <dbReference type="Proteomes" id="UP000811619"/>
    </source>
</evidence>
<dbReference type="EMBL" id="SRPY01000107">
    <property type="protein sequence ID" value="KAG5928611.1"/>
    <property type="molecule type" value="Genomic_DNA"/>
</dbReference>
<feature type="region of interest" description="Disordered" evidence="1">
    <location>
        <begin position="143"/>
        <end position="166"/>
    </location>
</feature>
<dbReference type="PANTHER" id="PTHR15715">
    <property type="entry name" value="CENTROSOMAL PROTEIN OF 170 KDA"/>
    <property type="match status" value="1"/>
</dbReference>
<protein>
    <recommendedName>
        <fullName evidence="2">FHA domain-containing protein</fullName>
    </recommendedName>
</protein>
<feature type="domain" description="FHA" evidence="2">
    <location>
        <begin position="40"/>
        <end position="100"/>
    </location>
</feature>
<dbReference type="Proteomes" id="UP000811619">
    <property type="component" value="Unassembled WGS sequence"/>
</dbReference>
<dbReference type="Gene3D" id="2.60.200.20">
    <property type="match status" value="1"/>
</dbReference>
<dbReference type="InterPro" id="IPR000253">
    <property type="entry name" value="FHA_dom"/>
</dbReference>
<keyword evidence="4" id="KW-1185">Reference proteome</keyword>
<comment type="caution">
    <text evidence="3">The sequence shown here is derived from an EMBL/GenBank/DDBJ whole genome shotgun (WGS) entry which is preliminary data.</text>
</comment>
<feature type="compositionally biased region" description="Polar residues" evidence="1">
    <location>
        <begin position="567"/>
        <end position="582"/>
    </location>
</feature>
<feature type="region of interest" description="Disordered" evidence="1">
    <location>
        <begin position="195"/>
        <end position="258"/>
    </location>
</feature>
<dbReference type="InterPro" id="IPR051176">
    <property type="entry name" value="Cent_Immune-Sig_Mod"/>
</dbReference>
<dbReference type="Pfam" id="PF00498">
    <property type="entry name" value="FHA"/>
    <property type="match status" value="1"/>
</dbReference>
<evidence type="ECO:0000313" key="3">
    <source>
        <dbReference type="EMBL" id="KAG5928611.1"/>
    </source>
</evidence>
<sequence>MAAEPHYKDEVQVIFTSVEKGSQDDFLDRRILLTKNNNKIDIGRSTKRDARLAARRNNAWFDSPVMSRNHARLTFSPQNDNISIMDIGSLHGTYVNNSRVAKNQTRQLSSGDILRFGTSVQKVLETFPPCEMRILLKHGTANPNERPLVFKVPDSSDEEDNVSDDDEAVGSSLAILLGAGMASLPRDQTATIHEIDLTGDDSSATKSDIPANRLSSDDEMSSDDKSDRVQNHSDWAPKLVDGPGTSSEAPTSPRHGSASIVIDADGEESLNDGDKDLFILGSESCAGSFQEQQEYDSSEVDLCQDVSAFSKPSDCTSRSNGLDDPDESYPEGDVDSLRASSEPKFISQTQTTEPDTIISRPGNANLDEASVPTISRPYVGTISRREVAAENRFTSHFGKAAKTAFLAAREHNRRVHASQMERFREAVQGASKDISGDDSSSASFQTRYPTSNSLRPSKSSTCTTTAALLASGEGLLPASTAFVAPAHSVCLDDLLDDSSSFAYEMSKKSVGGSAFETAISEIEETRSTHDDEVGSAQLLPLNNGVRRPRKRKSDAISVLLPTEVETGPSQTEPEPSQPTVNAEASPVMKSGCAQHNCPDPTNCQRRPFKRLRRAAEILGYATLGGVAVMSALIATAPAL</sequence>
<feature type="region of interest" description="Disordered" evidence="1">
    <location>
        <begin position="309"/>
        <end position="369"/>
    </location>
</feature>
<feature type="region of interest" description="Disordered" evidence="1">
    <location>
        <begin position="561"/>
        <end position="585"/>
    </location>
</feature>
<accession>A0A8K0JAF1</accession>